<evidence type="ECO:0000259" key="2">
    <source>
        <dbReference type="Pfam" id="PF10382"/>
    </source>
</evidence>
<sequence>MKSHITEYSCQYTDQLRKKHKIWHDGKLKYFQLNGRFILYTEADNVVLASEFITSSKDLEKILNPDEFGVAEHHIFSKFLIIISDILCTYDKEVQINAFKDKRSISEIGGTTMASSRKLKYDESNEASMPARATPSPTHSSNSNSLSLALKFNRPFKPPKRISKVTTGANLNRPSIRSKRVDENTNLTVDLKGHMSKIIDPVRHEPTVPTLLQNFIDKEQLHRFRVNSSSKLRVIRCNPIIL</sequence>
<dbReference type="AlphaFoldDB" id="H2AX88"/>
<dbReference type="GO" id="GO:0008047">
    <property type="term" value="F:enzyme activator activity"/>
    <property type="evidence" value="ECO:0007669"/>
    <property type="project" value="EnsemblFungi"/>
</dbReference>
<feature type="domain" description="5'-3' DNA helicase ZGRF1-like N-terminal" evidence="2">
    <location>
        <begin position="5"/>
        <end position="94"/>
    </location>
</feature>
<dbReference type="GO" id="GO:0000781">
    <property type="term" value="C:chromosome, telomeric region"/>
    <property type="evidence" value="ECO:0007669"/>
    <property type="project" value="EnsemblFungi"/>
</dbReference>
<protein>
    <recommendedName>
        <fullName evidence="2">5'-3' DNA helicase ZGRF1-like N-terminal domain-containing protein</fullName>
    </recommendedName>
</protein>
<dbReference type="Proteomes" id="UP000005220">
    <property type="component" value="Chromosome 6"/>
</dbReference>
<evidence type="ECO:0000313" key="4">
    <source>
        <dbReference type="Proteomes" id="UP000005220"/>
    </source>
</evidence>
<dbReference type="HOGENOM" id="CLU_073665_0_0_1"/>
<dbReference type="eggNOG" id="ENOG502S1MC">
    <property type="taxonomic scope" value="Eukaryota"/>
</dbReference>
<dbReference type="EMBL" id="HE650826">
    <property type="protein sequence ID" value="CCF58988.1"/>
    <property type="molecule type" value="Genomic_DNA"/>
</dbReference>
<dbReference type="InParanoid" id="H2AX88"/>
<organism evidence="3 4">
    <name type="scientific">Kazachstania africana (strain ATCC 22294 / BCRC 22015 / CBS 2517 / CECT 1963 / NBRC 1671 / NRRL Y-8276)</name>
    <name type="common">Yeast</name>
    <name type="synonym">Kluyveromyces africanus</name>
    <dbReference type="NCBI Taxonomy" id="1071382"/>
    <lineage>
        <taxon>Eukaryota</taxon>
        <taxon>Fungi</taxon>
        <taxon>Dikarya</taxon>
        <taxon>Ascomycota</taxon>
        <taxon>Saccharomycotina</taxon>
        <taxon>Saccharomycetes</taxon>
        <taxon>Saccharomycetales</taxon>
        <taxon>Saccharomycetaceae</taxon>
        <taxon>Kazachstania</taxon>
    </lineage>
</organism>
<dbReference type="RefSeq" id="XP_003958123.1">
    <property type="nucleotide sequence ID" value="XM_003958074.1"/>
</dbReference>
<name>H2AX88_KAZAF</name>
<feature type="compositionally biased region" description="Low complexity" evidence="1">
    <location>
        <begin position="133"/>
        <end position="145"/>
    </location>
</feature>
<accession>H2AX88</accession>
<dbReference type="KEGG" id="kaf:KAFR_0F03920"/>
<gene>
    <name evidence="3" type="primary">KAFR0F03920</name>
    <name evidence="3" type="ORF">KAFR_0F03920</name>
</gene>
<evidence type="ECO:0000313" key="3">
    <source>
        <dbReference type="EMBL" id="CCF58988.1"/>
    </source>
</evidence>
<feature type="region of interest" description="Disordered" evidence="1">
    <location>
        <begin position="116"/>
        <end position="145"/>
    </location>
</feature>
<evidence type="ECO:0000256" key="1">
    <source>
        <dbReference type="SAM" id="MobiDB-lite"/>
    </source>
</evidence>
<dbReference type="InterPro" id="IPR018838">
    <property type="entry name" value="ZGRF1-like_N"/>
</dbReference>
<keyword evidence="4" id="KW-1185">Reference proteome</keyword>
<dbReference type="GeneID" id="13884455"/>
<proteinExistence type="predicted"/>
<dbReference type="GO" id="GO:0032205">
    <property type="term" value="P:negative regulation of telomere maintenance"/>
    <property type="evidence" value="ECO:0007669"/>
    <property type="project" value="EnsemblFungi"/>
</dbReference>
<dbReference type="Pfam" id="PF10382">
    <property type="entry name" value="ZGRF1-like_N"/>
    <property type="match status" value="1"/>
</dbReference>
<dbReference type="STRING" id="1071382.H2AX88"/>
<dbReference type="GO" id="GO:0035861">
    <property type="term" value="C:site of double-strand break"/>
    <property type="evidence" value="ECO:0007669"/>
    <property type="project" value="EnsemblFungi"/>
</dbReference>
<reference evidence="3 4" key="1">
    <citation type="journal article" date="2011" name="Proc. Natl. Acad. Sci. U.S.A.">
        <title>Evolutionary erosion of yeast sex chromosomes by mating-type switching accidents.</title>
        <authorList>
            <person name="Gordon J.L."/>
            <person name="Armisen D."/>
            <person name="Proux-Wera E."/>
            <person name="Oheigeartaigh S.S."/>
            <person name="Byrne K.P."/>
            <person name="Wolfe K.H."/>
        </authorList>
    </citation>
    <scope>NUCLEOTIDE SEQUENCE [LARGE SCALE GENOMIC DNA]</scope>
    <source>
        <strain evidence="4">ATCC 22294 / BCRC 22015 / CBS 2517 / CECT 1963 / NBRC 1671 / NRRL Y-8276</strain>
    </source>
</reference>
<dbReference type="FunCoup" id="H2AX88">
    <property type="interactions" value="4"/>
</dbReference>
<dbReference type="OrthoDB" id="6513042at2759"/>